<feature type="non-terminal residue" evidence="2">
    <location>
        <position position="1"/>
    </location>
</feature>
<feature type="non-terminal residue" evidence="2">
    <location>
        <position position="541"/>
    </location>
</feature>
<dbReference type="GO" id="GO:0010181">
    <property type="term" value="F:FMN binding"/>
    <property type="evidence" value="ECO:0007669"/>
    <property type="project" value="InterPro"/>
</dbReference>
<name>A0A382F1P7_9ZZZZ</name>
<evidence type="ECO:0000313" key="2">
    <source>
        <dbReference type="EMBL" id="SVB56562.1"/>
    </source>
</evidence>
<proteinExistence type="predicted"/>
<protein>
    <recommendedName>
        <fullName evidence="1">NADH:flavin oxidoreductase/NADH oxidase N-terminal domain-containing protein</fullName>
    </recommendedName>
</protein>
<reference evidence="2" key="1">
    <citation type="submission" date="2018-05" db="EMBL/GenBank/DDBJ databases">
        <authorList>
            <person name="Lanie J.A."/>
            <person name="Ng W.-L."/>
            <person name="Kazmierczak K.M."/>
            <person name="Andrzejewski T.M."/>
            <person name="Davidsen T.M."/>
            <person name="Wayne K.J."/>
            <person name="Tettelin H."/>
            <person name="Glass J.I."/>
            <person name="Rusch D."/>
            <person name="Podicherti R."/>
            <person name="Tsui H.-C.T."/>
            <person name="Winkler M.E."/>
        </authorList>
    </citation>
    <scope>NUCLEOTIDE SEQUENCE</scope>
</reference>
<dbReference type="SUPFAM" id="SSF51395">
    <property type="entry name" value="FMN-linked oxidoreductases"/>
    <property type="match status" value="1"/>
</dbReference>
<dbReference type="Gene3D" id="3.20.20.70">
    <property type="entry name" value="Aldolase class I"/>
    <property type="match status" value="1"/>
</dbReference>
<dbReference type="PANTHER" id="PTHR43303">
    <property type="entry name" value="NADPH DEHYDROGENASE C23G7.10C-RELATED"/>
    <property type="match status" value="1"/>
</dbReference>
<evidence type="ECO:0000259" key="1">
    <source>
        <dbReference type="Pfam" id="PF00724"/>
    </source>
</evidence>
<dbReference type="EMBL" id="UINC01047368">
    <property type="protein sequence ID" value="SVB56562.1"/>
    <property type="molecule type" value="Genomic_DNA"/>
</dbReference>
<dbReference type="GO" id="GO:0050661">
    <property type="term" value="F:NADP binding"/>
    <property type="evidence" value="ECO:0007669"/>
    <property type="project" value="InterPro"/>
</dbReference>
<gene>
    <name evidence="2" type="ORF">METZ01_LOCUS209416</name>
</gene>
<dbReference type="PANTHER" id="PTHR43303:SF3">
    <property type="entry name" value="BLR3436 PROTEIN"/>
    <property type="match status" value="1"/>
</dbReference>
<feature type="domain" description="NADH:flavin oxidoreductase/NADH oxidase N-terminal" evidence="1">
    <location>
        <begin position="226"/>
        <end position="540"/>
    </location>
</feature>
<dbReference type="InterPro" id="IPR001155">
    <property type="entry name" value="OxRdtase_FMN_N"/>
</dbReference>
<dbReference type="SUPFAM" id="SSF51905">
    <property type="entry name" value="FAD/NAD(P)-binding domain"/>
    <property type="match status" value="1"/>
</dbReference>
<dbReference type="Gene3D" id="3.50.50.60">
    <property type="entry name" value="FAD/NAD(P)-binding domain"/>
    <property type="match status" value="1"/>
</dbReference>
<accession>A0A382F1P7</accession>
<dbReference type="GO" id="GO:0003959">
    <property type="term" value="F:NADPH dehydrogenase activity"/>
    <property type="evidence" value="ECO:0007669"/>
    <property type="project" value="InterPro"/>
</dbReference>
<dbReference type="InterPro" id="IPR013785">
    <property type="entry name" value="Aldolase_TIM"/>
</dbReference>
<dbReference type="CDD" id="cd02932">
    <property type="entry name" value="OYE_YqiM_FMN"/>
    <property type="match status" value="1"/>
</dbReference>
<dbReference type="InterPro" id="IPR044152">
    <property type="entry name" value="YqjM-like"/>
</dbReference>
<organism evidence="2">
    <name type="scientific">marine metagenome</name>
    <dbReference type="NCBI Taxonomy" id="408172"/>
    <lineage>
        <taxon>unclassified sequences</taxon>
        <taxon>metagenomes</taxon>
        <taxon>ecological metagenomes</taxon>
    </lineage>
</organism>
<dbReference type="Pfam" id="PF00724">
    <property type="entry name" value="Oxidored_FMN"/>
    <property type="match status" value="1"/>
</dbReference>
<dbReference type="AlphaFoldDB" id="A0A382F1P7"/>
<sequence>FDAFTFYFNKNKHGLWRAHCYQYMPGNSTFIVECTDETFVKAGLERATEKDTVAYLLEVFKKELGGEHLITNNSLWRNFPQVKNTKYYHDNIVLLGDALHTAHFSIGSGTKLAMEDAVALNDSINGFDGDLSRALPEFQKVRQPAVDSIQRAAQVSMEWFEDVERYYDAMEPMEFSYSLLTRSLRINHENLRSRDTKLVAEIDAVVAEKAAQQSGVPVGQITPPPIFTPYKLRDMVLDNRITLSPMCMYSATDGIVGDWHLVHLGSRAMGGAGLIMTECTAVTAEGRITLGCSGMYSDDHINAWRRVVDFVHKNSFAKIGMQLGHAGRKASTRLQWEGGEKEQLPSKDDNWSIMAASPIPYTEKNQAPKEMDRKDMDCLIADYVAAANRAQEAGFDMLELHCAHGYLLNTFLSPKTNHREDAYGGCIENRMRFPLEVYLALRSAWPDEKPISVRISANDWIEGGFVPEDAVEVAKAFKAVGCDIMDVSSGQVVAEEEPIYGRLFQLPFSEKVRLEAKIPTMTVGNIQSYADANSIIAGGRA</sequence>
<dbReference type="InterPro" id="IPR036188">
    <property type="entry name" value="FAD/NAD-bd_sf"/>
</dbReference>